<evidence type="ECO:0000313" key="2">
    <source>
        <dbReference type="EMBL" id="MCC2125275.1"/>
    </source>
</evidence>
<reference evidence="2 3" key="1">
    <citation type="submission" date="2021-10" db="EMBL/GenBank/DDBJ databases">
        <title>Anaerobic single-cell dispensing facilitates the cultivation of human gut bacteria.</title>
        <authorList>
            <person name="Afrizal A."/>
        </authorList>
    </citation>
    <scope>NUCLEOTIDE SEQUENCE [LARGE SCALE GENOMIC DNA]</scope>
    <source>
        <strain evidence="2 3">CLA-AA-H276</strain>
    </source>
</reference>
<evidence type="ECO:0000256" key="1">
    <source>
        <dbReference type="SAM" id="MobiDB-lite"/>
    </source>
</evidence>
<accession>A0AAE3A7I8</accession>
<organism evidence="2 3">
    <name type="scientific">Hominiventricola filiformis</name>
    <dbReference type="NCBI Taxonomy" id="2885352"/>
    <lineage>
        <taxon>Bacteria</taxon>
        <taxon>Bacillati</taxon>
        <taxon>Bacillota</taxon>
        <taxon>Clostridia</taxon>
        <taxon>Lachnospirales</taxon>
        <taxon>Lachnospiraceae</taxon>
        <taxon>Hominiventricola</taxon>
    </lineage>
</organism>
<name>A0AAE3A7I8_9FIRM</name>
<sequence>MVGRLKNMVKNMLNPAKTKKLRLWQGRFETAKTAYAQQRQDMATYEGYYDGIREVQPNPNTNKDPKKKATNVRNIVYELIESQVDNSIPMPKVRPIHPEDKELAKNIEQALCNEIAKTKYQKLNDLQERTTPIQGGDFFHVEWDANAGMHCTLGDVSVSELHPKQVIPQPCVTELEKMDYVFLIFTQTKSFIKRKYGVDVQDAAEEQPEVRKSDDTAFNSEIVSQIVAYYRNEKGGIGMFSWVEDYILVDMDDYQARKMERCKKCGTLKEGDVCPVCGGRKFEEVQEDSEELVADIPLTNGDFISHISGTEEIPMEDESGNQLLDEFGQPITETRTIAEKIPYYKPNVFPLVLRKNISKNKQLLGGSDVAVVIDQQDTIKKLGTKINEKLINGQSFATLPRGLDIRKDGNEMNVVRIEQKDANLIGVYNLQGDISKDRVALEDNYDWARSALGITDAYQGKYDSSATSGTAKQYSITQAAGRLESKRIMKNSAYAALYKMIFQFLLAYADEPIPISYKKEDGTYDFSHFNRYDFLKKDDAGEWYWNDEFIFETDTTSTILTNREAMWNAADVKYQAGAFGPIGDLESLVLYWKFMEKANYPNAGEILTNLQERLQRQQEMQAQQMNMHAGGGTDEVSVV</sequence>
<dbReference type="Proteomes" id="UP001198220">
    <property type="component" value="Unassembled WGS sequence"/>
</dbReference>
<dbReference type="AlphaFoldDB" id="A0AAE3A7I8"/>
<dbReference type="RefSeq" id="WP_308458730.1">
    <property type="nucleotide sequence ID" value="NZ_JAJEPS010000002.1"/>
</dbReference>
<proteinExistence type="predicted"/>
<keyword evidence="3" id="KW-1185">Reference proteome</keyword>
<dbReference type="EMBL" id="JAJEPS010000002">
    <property type="protein sequence ID" value="MCC2125275.1"/>
    <property type="molecule type" value="Genomic_DNA"/>
</dbReference>
<gene>
    <name evidence="2" type="ORF">LKD36_03665</name>
</gene>
<evidence type="ECO:0000313" key="3">
    <source>
        <dbReference type="Proteomes" id="UP001198220"/>
    </source>
</evidence>
<feature type="region of interest" description="Disordered" evidence="1">
    <location>
        <begin position="619"/>
        <end position="639"/>
    </location>
</feature>
<comment type="caution">
    <text evidence="2">The sequence shown here is derived from an EMBL/GenBank/DDBJ whole genome shotgun (WGS) entry which is preliminary data.</text>
</comment>
<protein>
    <submittedName>
        <fullName evidence="2">Zn-ribbon domain-containing protein</fullName>
    </submittedName>
</protein>